<organism evidence="3 4">
    <name type="scientific">Passalora fulva</name>
    <name type="common">Tomato leaf mold</name>
    <name type="synonym">Cladosporium fulvum</name>
    <dbReference type="NCBI Taxonomy" id="5499"/>
    <lineage>
        <taxon>Eukaryota</taxon>
        <taxon>Fungi</taxon>
        <taxon>Dikarya</taxon>
        <taxon>Ascomycota</taxon>
        <taxon>Pezizomycotina</taxon>
        <taxon>Dothideomycetes</taxon>
        <taxon>Dothideomycetidae</taxon>
        <taxon>Mycosphaerellales</taxon>
        <taxon>Mycosphaerellaceae</taxon>
        <taxon>Fulvia</taxon>
    </lineage>
</organism>
<keyword evidence="2" id="KW-0812">Transmembrane</keyword>
<feature type="region of interest" description="Disordered" evidence="1">
    <location>
        <begin position="1"/>
        <end position="72"/>
    </location>
</feature>
<reference evidence="3" key="1">
    <citation type="submission" date="2021-12" db="EMBL/GenBank/DDBJ databases">
        <authorList>
            <person name="Zaccaron A."/>
            <person name="Stergiopoulos I."/>
        </authorList>
    </citation>
    <scope>NUCLEOTIDE SEQUENCE</scope>
    <source>
        <strain evidence="3">Race5_Kim</strain>
    </source>
</reference>
<protein>
    <submittedName>
        <fullName evidence="3">Uncharacterized protein</fullName>
    </submittedName>
</protein>
<dbReference type="EMBL" id="CP090167">
    <property type="protein sequence ID" value="UJO17891.1"/>
    <property type="molecule type" value="Genomic_DNA"/>
</dbReference>
<accession>A0A9Q8LI89</accession>
<proteinExistence type="predicted"/>
<dbReference type="RefSeq" id="XP_047762257.1">
    <property type="nucleotide sequence ID" value="XM_047904719.1"/>
</dbReference>
<name>A0A9Q8LI89_PASFU</name>
<feature type="transmembrane region" description="Helical" evidence="2">
    <location>
        <begin position="116"/>
        <end position="139"/>
    </location>
</feature>
<reference evidence="3" key="2">
    <citation type="journal article" date="2022" name="Microb. Genom.">
        <title>A chromosome-scale genome assembly of the tomato pathogen Cladosporium fulvum reveals a compartmentalized genome architecture and the presence of a dispensable chromosome.</title>
        <authorList>
            <person name="Zaccaron A.Z."/>
            <person name="Chen L.H."/>
            <person name="Samaras A."/>
            <person name="Stergiopoulos I."/>
        </authorList>
    </citation>
    <scope>NUCLEOTIDE SEQUENCE</scope>
    <source>
        <strain evidence="3">Race5_Kim</strain>
    </source>
</reference>
<dbReference type="Proteomes" id="UP000756132">
    <property type="component" value="Chromosome 5"/>
</dbReference>
<keyword evidence="2" id="KW-1133">Transmembrane helix</keyword>
<evidence type="ECO:0000313" key="3">
    <source>
        <dbReference type="EMBL" id="UJO17891.1"/>
    </source>
</evidence>
<feature type="compositionally biased region" description="Polar residues" evidence="1">
    <location>
        <begin position="1"/>
        <end position="17"/>
    </location>
</feature>
<keyword evidence="4" id="KW-1185">Reference proteome</keyword>
<sequence>MDRTDSLSPRFSDNGSPRFTEHFNASPPYQPFQPFQGDNDPPTPQYVTAQESPIQHRPSDKRPPPLSPSEIVAPYPEFYESNDEGKEVVVPSVMPEAYERPPDARPQRRQICGLPLLWVLIIAGVVVALAIGLGLGVGLSNGKR</sequence>
<dbReference type="AlphaFoldDB" id="A0A9Q8LI89"/>
<dbReference type="GeneID" id="71985449"/>
<evidence type="ECO:0000256" key="2">
    <source>
        <dbReference type="SAM" id="Phobius"/>
    </source>
</evidence>
<gene>
    <name evidence="3" type="ORF">CLAFUR5_05571</name>
</gene>
<dbReference type="KEGG" id="ffu:CLAFUR5_05571"/>
<evidence type="ECO:0000313" key="4">
    <source>
        <dbReference type="Proteomes" id="UP000756132"/>
    </source>
</evidence>
<evidence type="ECO:0000256" key="1">
    <source>
        <dbReference type="SAM" id="MobiDB-lite"/>
    </source>
</evidence>
<keyword evidence="2" id="KW-0472">Membrane</keyword>